<keyword evidence="2 10" id="KW-0547">Nucleotide-binding</keyword>
<dbReference type="GO" id="GO:0000725">
    <property type="term" value="P:recombinational repair"/>
    <property type="evidence" value="ECO:0007669"/>
    <property type="project" value="TreeGrafter"/>
</dbReference>
<dbReference type="EC" id="5.6.2.4" evidence="8"/>
<evidence type="ECO:0000313" key="13">
    <source>
        <dbReference type="EMBL" id="ODV88164.1"/>
    </source>
</evidence>
<feature type="binding site" evidence="10">
    <location>
        <begin position="41"/>
        <end position="48"/>
    </location>
    <ligand>
        <name>ATP</name>
        <dbReference type="ChEBI" id="CHEBI:30616"/>
    </ligand>
</feature>
<dbReference type="InterPro" id="IPR027417">
    <property type="entry name" value="P-loop_NTPase"/>
</dbReference>
<keyword evidence="4 10" id="KW-0347">Helicase</keyword>
<dbReference type="GO" id="GO:0005524">
    <property type="term" value="F:ATP binding"/>
    <property type="evidence" value="ECO:0007669"/>
    <property type="project" value="UniProtKB-UniRule"/>
</dbReference>
<keyword evidence="3 10" id="KW-0378">Hydrolase</keyword>
<protein>
    <recommendedName>
        <fullName evidence="8">DNA 3'-5' helicase</fullName>
        <ecNumber evidence="8">5.6.2.4</ecNumber>
    </recommendedName>
</protein>
<dbReference type="Proteomes" id="UP000094801">
    <property type="component" value="Unassembled WGS sequence"/>
</dbReference>
<dbReference type="GO" id="GO:0003677">
    <property type="term" value="F:DNA binding"/>
    <property type="evidence" value="ECO:0007669"/>
    <property type="project" value="InterPro"/>
</dbReference>
<dbReference type="PANTHER" id="PTHR11070">
    <property type="entry name" value="UVRD / RECB / PCRA DNA HELICASE FAMILY MEMBER"/>
    <property type="match status" value="1"/>
</dbReference>
<feature type="domain" description="UvrD-like helicase C-terminal" evidence="12">
    <location>
        <begin position="295"/>
        <end position="580"/>
    </location>
</feature>
<dbReference type="Pfam" id="PF13361">
    <property type="entry name" value="UvrD_C"/>
    <property type="match status" value="1"/>
</dbReference>
<dbReference type="EMBL" id="KV453847">
    <property type="protein sequence ID" value="ODV88164.1"/>
    <property type="molecule type" value="Genomic_DNA"/>
</dbReference>
<comment type="similarity">
    <text evidence="1">Belongs to the helicase family. UvrD subfamily.</text>
</comment>
<dbReference type="OrthoDB" id="1470711at2759"/>
<evidence type="ECO:0000259" key="11">
    <source>
        <dbReference type="PROSITE" id="PS51198"/>
    </source>
</evidence>
<dbReference type="InterPro" id="IPR014017">
    <property type="entry name" value="DNA_helicase_UvrD-like_C"/>
</dbReference>
<dbReference type="Gene3D" id="1.10.10.160">
    <property type="match status" value="1"/>
</dbReference>
<evidence type="ECO:0000256" key="9">
    <source>
        <dbReference type="ARBA" id="ARBA00048988"/>
    </source>
</evidence>
<dbReference type="PROSITE" id="PS51198">
    <property type="entry name" value="UVRD_HELICASE_ATP_BIND"/>
    <property type="match status" value="1"/>
</dbReference>
<keyword evidence="14" id="KW-1185">Reference proteome</keyword>
<evidence type="ECO:0000256" key="8">
    <source>
        <dbReference type="ARBA" id="ARBA00034808"/>
    </source>
</evidence>
<comment type="catalytic activity">
    <reaction evidence="7">
        <text>Couples ATP hydrolysis with the unwinding of duplex DNA by translocating in the 3'-5' direction.</text>
        <dbReference type="EC" id="5.6.2.4"/>
    </reaction>
</comment>
<organism evidence="13 14">
    <name type="scientific">[Candida] arabinofermentans NRRL YB-2248</name>
    <dbReference type="NCBI Taxonomy" id="983967"/>
    <lineage>
        <taxon>Eukaryota</taxon>
        <taxon>Fungi</taxon>
        <taxon>Dikarya</taxon>
        <taxon>Ascomycota</taxon>
        <taxon>Saccharomycotina</taxon>
        <taxon>Pichiomycetes</taxon>
        <taxon>Pichiales</taxon>
        <taxon>Pichiaceae</taxon>
        <taxon>Ogataea</taxon>
        <taxon>Ogataea/Candida clade</taxon>
    </lineage>
</organism>
<reference evidence="14" key="1">
    <citation type="submission" date="2016-04" db="EMBL/GenBank/DDBJ databases">
        <title>Comparative genomics of biotechnologically important yeasts.</title>
        <authorList>
            <consortium name="DOE Joint Genome Institute"/>
            <person name="Riley R."/>
            <person name="Haridas S."/>
            <person name="Wolfe K.H."/>
            <person name="Lopes M.R."/>
            <person name="Hittinger C.T."/>
            <person name="Goker M."/>
            <person name="Salamov A."/>
            <person name="Wisecaver J."/>
            <person name="Long T.M."/>
            <person name="Aerts A.L."/>
            <person name="Barry K."/>
            <person name="Choi C."/>
            <person name="Clum A."/>
            <person name="Coughlan A.Y."/>
            <person name="Deshpande S."/>
            <person name="Douglass A.P."/>
            <person name="Hanson S.J."/>
            <person name="Klenk H.-P."/>
            <person name="Labutti K."/>
            <person name="Lapidus A."/>
            <person name="Lindquist E."/>
            <person name="Lipzen A."/>
            <person name="Meier-Kolthoff J.P."/>
            <person name="Ohm R.A."/>
            <person name="Otillar R.P."/>
            <person name="Pangilinan J."/>
            <person name="Peng Y."/>
            <person name="Rokas A."/>
            <person name="Rosa C.A."/>
            <person name="Scheuner C."/>
            <person name="Sibirny A.A."/>
            <person name="Slot J.C."/>
            <person name="Stielow J.B."/>
            <person name="Sun H."/>
            <person name="Kurtzman C.P."/>
            <person name="Blackwell M."/>
            <person name="Grigoriev I.V."/>
            <person name="Jeffries T.W."/>
        </authorList>
    </citation>
    <scope>NUCLEOTIDE SEQUENCE [LARGE SCALE GENOMIC DNA]</scope>
    <source>
        <strain evidence="14">NRRL YB-2248</strain>
    </source>
</reference>
<evidence type="ECO:0000256" key="7">
    <source>
        <dbReference type="ARBA" id="ARBA00034617"/>
    </source>
</evidence>
<dbReference type="PROSITE" id="PS51217">
    <property type="entry name" value="UVRD_HELICASE_CTER"/>
    <property type="match status" value="1"/>
</dbReference>
<comment type="catalytic activity">
    <reaction evidence="9">
        <text>ATP + H2O = ADP + phosphate + H(+)</text>
        <dbReference type="Rhea" id="RHEA:13065"/>
        <dbReference type="ChEBI" id="CHEBI:15377"/>
        <dbReference type="ChEBI" id="CHEBI:15378"/>
        <dbReference type="ChEBI" id="CHEBI:30616"/>
        <dbReference type="ChEBI" id="CHEBI:43474"/>
        <dbReference type="ChEBI" id="CHEBI:456216"/>
        <dbReference type="EC" id="5.6.2.4"/>
    </reaction>
</comment>
<dbReference type="PANTHER" id="PTHR11070:SF46">
    <property type="entry name" value="ATP-DEPENDENT DNA HELICASE HMI1, MITOCHONDRIAL"/>
    <property type="match status" value="1"/>
</dbReference>
<dbReference type="Gene3D" id="1.10.486.10">
    <property type="entry name" value="PCRA, domain 4"/>
    <property type="match status" value="1"/>
</dbReference>
<proteinExistence type="inferred from homology"/>
<dbReference type="AlphaFoldDB" id="A0A1E4T8U4"/>
<evidence type="ECO:0000256" key="6">
    <source>
        <dbReference type="ARBA" id="ARBA00023235"/>
    </source>
</evidence>
<dbReference type="STRING" id="983967.A0A1E4T8U4"/>
<evidence type="ECO:0000256" key="4">
    <source>
        <dbReference type="ARBA" id="ARBA00022806"/>
    </source>
</evidence>
<evidence type="ECO:0000256" key="3">
    <source>
        <dbReference type="ARBA" id="ARBA00022801"/>
    </source>
</evidence>
<keyword evidence="5 10" id="KW-0067">ATP-binding</keyword>
<evidence type="ECO:0000259" key="12">
    <source>
        <dbReference type="PROSITE" id="PS51217"/>
    </source>
</evidence>
<feature type="domain" description="UvrD-like helicase ATP-binding" evidence="11">
    <location>
        <begin position="20"/>
        <end position="294"/>
    </location>
</feature>
<evidence type="ECO:0000256" key="1">
    <source>
        <dbReference type="ARBA" id="ARBA00009922"/>
    </source>
</evidence>
<name>A0A1E4T8U4_9ASCO</name>
<keyword evidence="6" id="KW-0413">Isomerase</keyword>
<dbReference type="Pfam" id="PF00580">
    <property type="entry name" value="UvrD-helicase"/>
    <property type="match status" value="1"/>
</dbReference>
<accession>A0A1E4T8U4</accession>
<dbReference type="Gene3D" id="3.40.50.300">
    <property type="entry name" value="P-loop containing nucleotide triphosphate hydrolases"/>
    <property type="match status" value="3"/>
</dbReference>
<sequence length="718" mass="81835">MEQGQAETSEAQISIDCTDLQYDAITSDGYTKPDTLLNIVAGPGSGKTRTLCNRIAYMLSCDSPGDIKPEEILVLSMTNRSVNDLKYKLKEVLGIEELVSSLQVMTFHSFAGGIINTKFDNWQIIEDEEIKRLSELVPNMKKNSASSVKTLKEIFQKSKFIDVDQYESSELYKVYNFDKASFLKLRELIGGSYSLFTYDDILVECNRILDEDPPEFMQKYKAIIIDEFQDVYPSLADMIVKVSKGKHLTIAGDPNQSIYGFLGARVTRNWGKVLPMYEDEDVRSITLGHSFRSTPELLAISSQLIGKKLTNIHTSVKSSNLLAPVRMSFNSQDQEYEFIYNESKKLVDLSHGQIKPSDIAILSYSNREVDSIYEYFKKKGEFNLNRLNSTPRWLKTQLSFILQYIKILIDPNQNLPLLSSLSLLRGVGLSSLNSIYTNAIKKDLSMWEYLTDPQIKKPSAIEKNTKEFLQHLDHARSTINSNDPNSIILTLLEMGSKFGLKKRIHNNKLSPLQIREYENYLHSIYKSLSRTLQVKPTDQTLLKYYLNNYNSDLLLNSNTAITKIYQDDEINFSTIHTSKGLEFPVVFILSANNYNLSTDYERKKVMYVAMTRASSLLYFNKLDDQFVTSIDDSHLPTSRFAGSIAPQPQRLTDVSNSSFGGNTKAMFDTKPPNFLKFPNLLRLLNDMGRDGSFISKQHHHFLKQVGTAETFARKLSHR</sequence>
<evidence type="ECO:0000256" key="5">
    <source>
        <dbReference type="ARBA" id="ARBA00022840"/>
    </source>
</evidence>
<dbReference type="GO" id="GO:0043138">
    <property type="term" value="F:3'-5' DNA helicase activity"/>
    <property type="evidence" value="ECO:0007669"/>
    <property type="project" value="UniProtKB-EC"/>
</dbReference>
<evidence type="ECO:0000256" key="10">
    <source>
        <dbReference type="PROSITE-ProRule" id="PRU00560"/>
    </source>
</evidence>
<dbReference type="CDD" id="cd17932">
    <property type="entry name" value="DEXQc_UvrD"/>
    <property type="match status" value="1"/>
</dbReference>
<dbReference type="SUPFAM" id="SSF52540">
    <property type="entry name" value="P-loop containing nucleoside triphosphate hydrolases"/>
    <property type="match status" value="1"/>
</dbReference>
<dbReference type="GO" id="GO:0005634">
    <property type="term" value="C:nucleus"/>
    <property type="evidence" value="ECO:0007669"/>
    <property type="project" value="TreeGrafter"/>
</dbReference>
<gene>
    <name evidence="13" type="ORF">CANARDRAFT_26320</name>
</gene>
<dbReference type="InterPro" id="IPR000212">
    <property type="entry name" value="DNA_helicase_UvrD/REP"/>
</dbReference>
<dbReference type="InterPro" id="IPR014016">
    <property type="entry name" value="UvrD-like_ATP-bd"/>
</dbReference>
<evidence type="ECO:0000313" key="14">
    <source>
        <dbReference type="Proteomes" id="UP000094801"/>
    </source>
</evidence>
<dbReference type="InterPro" id="IPR013986">
    <property type="entry name" value="DExx_box_DNA_helicase_dom_sf"/>
</dbReference>
<evidence type="ECO:0000256" key="2">
    <source>
        <dbReference type="ARBA" id="ARBA00022741"/>
    </source>
</evidence>
<dbReference type="GO" id="GO:0016787">
    <property type="term" value="F:hydrolase activity"/>
    <property type="evidence" value="ECO:0007669"/>
    <property type="project" value="UniProtKB-UniRule"/>
</dbReference>